<evidence type="ECO:0000256" key="2">
    <source>
        <dbReference type="SAM" id="Phobius"/>
    </source>
</evidence>
<gene>
    <name evidence="3" type="ORF">POVCU1_060760</name>
</gene>
<proteinExistence type="predicted"/>
<evidence type="ECO:0000313" key="3">
    <source>
        <dbReference type="EMBL" id="SBT00549.1"/>
    </source>
</evidence>
<evidence type="ECO:0000313" key="4">
    <source>
        <dbReference type="Proteomes" id="UP000078546"/>
    </source>
</evidence>
<accession>A0A1A8X7G3</accession>
<name>A0A1A8X7G3_PLAOA</name>
<protein>
    <submittedName>
        <fullName evidence="3">PIR Superfamily Protein</fullName>
    </submittedName>
</protein>
<sequence length="339" mass="39607">MGCDTDSYRKNYEFFNSIDVYLKYDDLTEINGTNEISGLKYDFINKFNEKKFVDLKKLCNRFVYLVDALRKRNEGATFNAHYDFDYLNYWLNARIHEIEPESICKKQFFQNLRAESNEILKYSELSSGIYDIQAEDLDNLNTLYNLYKSFKELNKSINLNNPQENTYMEYAKNCVQHYQKLKDRCIGDDAKFCEILRNFKIKYEAIDLCEYTFEGKTRKKLPSLESDPDKSAEDCQIPVNDAESPYTEDSDTDAKEIGGASGVNVQNTTIGVFATLGLSFMYFIFYKFTSFGPWMHSRIFQKGKMPENLGEEIDHLSHTFENEHINIGNTAYKISYNSI</sequence>
<dbReference type="Pfam" id="PF05795">
    <property type="entry name" value="Plasmodium_Vir"/>
    <property type="match status" value="2"/>
</dbReference>
<dbReference type="Proteomes" id="UP000078546">
    <property type="component" value="Unassembled WGS sequence"/>
</dbReference>
<feature type="transmembrane region" description="Helical" evidence="2">
    <location>
        <begin position="270"/>
        <end position="288"/>
    </location>
</feature>
<keyword evidence="2" id="KW-1133">Transmembrane helix</keyword>
<feature type="region of interest" description="Disordered" evidence="1">
    <location>
        <begin position="220"/>
        <end position="253"/>
    </location>
</feature>
<dbReference type="AlphaFoldDB" id="A0A1A8X7G3"/>
<dbReference type="EMBL" id="FLQV01001980">
    <property type="protein sequence ID" value="SBT00549.1"/>
    <property type="molecule type" value="Genomic_DNA"/>
</dbReference>
<reference evidence="4" key="1">
    <citation type="submission" date="2016-05" db="EMBL/GenBank/DDBJ databases">
        <authorList>
            <person name="Naeem Raeece"/>
        </authorList>
    </citation>
    <scope>NUCLEOTIDE SEQUENCE [LARGE SCALE GENOMIC DNA]</scope>
</reference>
<organism evidence="3 4">
    <name type="scientific">Plasmodium ovale curtisi</name>
    <dbReference type="NCBI Taxonomy" id="864141"/>
    <lineage>
        <taxon>Eukaryota</taxon>
        <taxon>Sar</taxon>
        <taxon>Alveolata</taxon>
        <taxon>Apicomplexa</taxon>
        <taxon>Aconoidasida</taxon>
        <taxon>Haemosporida</taxon>
        <taxon>Plasmodiidae</taxon>
        <taxon>Plasmodium</taxon>
        <taxon>Plasmodium (Plasmodium)</taxon>
    </lineage>
</organism>
<keyword evidence="2" id="KW-0472">Membrane</keyword>
<evidence type="ECO:0000256" key="1">
    <source>
        <dbReference type="SAM" id="MobiDB-lite"/>
    </source>
</evidence>
<dbReference type="InterPro" id="IPR008780">
    <property type="entry name" value="Plasmodium_Vir"/>
</dbReference>
<keyword evidence="2" id="KW-0812">Transmembrane</keyword>